<proteinExistence type="predicted"/>
<evidence type="ECO:0000313" key="3">
    <source>
        <dbReference type="EMBL" id="TFK06721.1"/>
    </source>
</evidence>
<dbReference type="Proteomes" id="UP000297703">
    <property type="component" value="Unassembled WGS sequence"/>
</dbReference>
<keyword evidence="4" id="KW-1185">Reference proteome</keyword>
<evidence type="ECO:0000256" key="1">
    <source>
        <dbReference type="SAM" id="Coils"/>
    </source>
</evidence>
<evidence type="ECO:0000256" key="2">
    <source>
        <dbReference type="SAM" id="MobiDB-lite"/>
    </source>
</evidence>
<protein>
    <submittedName>
        <fullName evidence="3">Glutamate receptor ionotropic, delta-1</fullName>
    </submittedName>
</protein>
<feature type="compositionally biased region" description="Basic and acidic residues" evidence="2">
    <location>
        <begin position="130"/>
        <end position="140"/>
    </location>
</feature>
<organism evidence="3 4">
    <name type="scientific">Platysternon megacephalum</name>
    <name type="common">big-headed turtle</name>
    <dbReference type="NCBI Taxonomy" id="55544"/>
    <lineage>
        <taxon>Eukaryota</taxon>
        <taxon>Metazoa</taxon>
        <taxon>Chordata</taxon>
        <taxon>Craniata</taxon>
        <taxon>Vertebrata</taxon>
        <taxon>Euteleostomi</taxon>
        <taxon>Archelosauria</taxon>
        <taxon>Testudinata</taxon>
        <taxon>Testudines</taxon>
        <taxon>Cryptodira</taxon>
        <taxon>Durocryptodira</taxon>
        <taxon>Testudinoidea</taxon>
        <taxon>Platysternidae</taxon>
        <taxon>Platysternon</taxon>
    </lineage>
</organism>
<feature type="coiled-coil region" evidence="1">
    <location>
        <begin position="61"/>
        <end position="116"/>
    </location>
</feature>
<dbReference type="OrthoDB" id="9425858at2759"/>
<dbReference type="EMBL" id="QXTE01000095">
    <property type="protein sequence ID" value="TFK06721.1"/>
    <property type="molecule type" value="Genomic_DNA"/>
</dbReference>
<sequence length="186" mass="21448">MKIPLSIKRKEGKSSTLKMPLLEKQENGEQVLVKNETYLQILKNKDQRKRLVHEICSFLDSSQSVQEIDALRTENRKLKNANSRLRYKTKDWALKKEEYENEIERLSGEISNYLNVTNFWYEESELLNGPDKRAPRESTKHVSTQTEGALGSEKRTVATQTGEDSSSCIVEESLAQVIKISWLCLI</sequence>
<feature type="region of interest" description="Disordered" evidence="2">
    <location>
        <begin position="130"/>
        <end position="157"/>
    </location>
</feature>
<keyword evidence="1" id="KW-0175">Coiled coil</keyword>
<gene>
    <name evidence="3" type="ORF">DR999_PMT10625</name>
</gene>
<comment type="caution">
    <text evidence="3">The sequence shown here is derived from an EMBL/GenBank/DDBJ whole genome shotgun (WGS) entry which is preliminary data.</text>
</comment>
<name>A0A4D9E6Z2_9SAUR</name>
<evidence type="ECO:0000313" key="4">
    <source>
        <dbReference type="Proteomes" id="UP000297703"/>
    </source>
</evidence>
<reference evidence="3 4" key="1">
    <citation type="submission" date="2019-04" db="EMBL/GenBank/DDBJ databases">
        <title>Draft genome of the big-headed turtle Platysternon megacephalum.</title>
        <authorList>
            <person name="Gong S."/>
        </authorList>
    </citation>
    <scope>NUCLEOTIDE SEQUENCE [LARGE SCALE GENOMIC DNA]</scope>
    <source>
        <strain evidence="3">DO16091913</strain>
        <tissue evidence="3">Muscle</tissue>
    </source>
</reference>
<keyword evidence="3" id="KW-0675">Receptor</keyword>
<accession>A0A4D9E6Z2</accession>
<dbReference type="AlphaFoldDB" id="A0A4D9E6Z2"/>
<reference evidence="3 4" key="2">
    <citation type="submission" date="2019-04" db="EMBL/GenBank/DDBJ databases">
        <title>The genome sequence of big-headed turtle.</title>
        <authorList>
            <person name="Gong S."/>
        </authorList>
    </citation>
    <scope>NUCLEOTIDE SEQUENCE [LARGE SCALE GENOMIC DNA]</scope>
    <source>
        <strain evidence="3">DO16091913</strain>
        <tissue evidence="3">Muscle</tissue>
    </source>
</reference>